<keyword evidence="1" id="KW-0677">Repeat</keyword>
<feature type="repeat" description="Cell wall-binding" evidence="2">
    <location>
        <begin position="107"/>
        <end position="126"/>
    </location>
</feature>
<dbReference type="Proteomes" id="UP000198556">
    <property type="component" value="Unassembled WGS sequence"/>
</dbReference>
<reference evidence="4 5" key="1">
    <citation type="submission" date="2016-10" db="EMBL/GenBank/DDBJ databases">
        <authorList>
            <person name="de Groot N.N."/>
        </authorList>
    </citation>
    <scope>NUCLEOTIDE SEQUENCE [LARGE SCALE GENOMIC DNA]</scope>
    <source>
        <strain evidence="4 5">DSM 15827</strain>
    </source>
</reference>
<protein>
    <submittedName>
        <fullName evidence="4">Putative cell wall binding repeat-containing protein</fullName>
    </submittedName>
</protein>
<dbReference type="RefSeq" id="WP_089745427.1">
    <property type="nucleotide sequence ID" value="NZ_FOGF01000001.1"/>
</dbReference>
<evidence type="ECO:0000313" key="4">
    <source>
        <dbReference type="EMBL" id="SEQ53216.1"/>
    </source>
</evidence>
<keyword evidence="5" id="KW-1185">Reference proteome</keyword>
<feature type="repeat" description="Cell wall-binding" evidence="2">
    <location>
        <begin position="87"/>
        <end position="106"/>
    </location>
</feature>
<feature type="chain" id="PRO_5011508963" evidence="3">
    <location>
        <begin position="26"/>
        <end position="375"/>
    </location>
</feature>
<feature type="repeat" description="Cell wall-binding" evidence="2">
    <location>
        <begin position="47"/>
        <end position="66"/>
    </location>
</feature>
<organism evidence="4 5">
    <name type="scientific">Granulicatella balaenopterae</name>
    <dbReference type="NCBI Taxonomy" id="137733"/>
    <lineage>
        <taxon>Bacteria</taxon>
        <taxon>Bacillati</taxon>
        <taxon>Bacillota</taxon>
        <taxon>Bacilli</taxon>
        <taxon>Lactobacillales</taxon>
        <taxon>Carnobacteriaceae</taxon>
        <taxon>Granulicatella</taxon>
    </lineage>
</organism>
<evidence type="ECO:0000313" key="5">
    <source>
        <dbReference type="Proteomes" id="UP000198556"/>
    </source>
</evidence>
<dbReference type="Gene3D" id="2.10.270.10">
    <property type="entry name" value="Cholin Binding"/>
    <property type="match status" value="3"/>
</dbReference>
<dbReference type="Pfam" id="PF19085">
    <property type="entry name" value="Choline_bind_2"/>
    <property type="match status" value="1"/>
</dbReference>
<dbReference type="PROSITE" id="PS51170">
    <property type="entry name" value="CW"/>
    <property type="match status" value="5"/>
</dbReference>
<dbReference type="Pfam" id="PF01473">
    <property type="entry name" value="Choline_bind_1"/>
    <property type="match status" value="2"/>
</dbReference>
<dbReference type="SUPFAM" id="SSF69360">
    <property type="entry name" value="Cell wall binding repeat"/>
    <property type="match status" value="1"/>
</dbReference>
<evidence type="ECO:0000256" key="2">
    <source>
        <dbReference type="PROSITE-ProRule" id="PRU00591"/>
    </source>
</evidence>
<feature type="signal peptide" evidence="3">
    <location>
        <begin position="1"/>
        <end position="25"/>
    </location>
</feature>
<proteinExistence type="predicted"/>
<dbReference type="AlphaFoldDB" id="A0A1H9GSY0"/>
<name>A0A1H9GSY0_9LACT</name>
<keyword evidence="3" id="KW-0732">Signal</keyword>
<dbReference type="Pfam" id="PF19127">
    <property type="entry name" value="Choline_bind_3"/>
    <property type="match status" value="2"/>
</dbReference>
<sequence length="375" mass="42459">MKKKLVTIGVAVTLLAAITGEEVNAQSNGWSQNEVGYTYIKDGSTVKNTWEYIGGRWYHFDNQGQMQTDWQYIGGNWYHFNQNGHMQTDWQYIDGFWYYFNQYGHMQTGWQYIGTSWYYLYQSGACMVNGWQDGTYVDGSGRAVQTGWVKRQGDWYYISGKGYLANSWVGDYYLRADGRMARNTWVSNYYVGATGACVYNAFVGDWYVGSNGQVVTSKWVQQDGNWYYIASNGKVMRNASFIDGSTEYTFGSNGTITSTKQIGRTATIGGVTSPVVSTTEITYSSENYVYEYTPIPNYYVAERLSKAGAAVHALRVGDTVTIEGKNYRVKERKTGITYYDTTAFSNYLSSGDYDLGLQTCDDAATYIIILKLTRI</sequence>
<gene>
    <name evidence="4" type="ORF">SAMN05421767_10138</name>
</gene>
<dbReference type="InterPro" id="IPR018337">
    <property type="entry name" value="Cell_wall/Cho-bd_repeat"/>
</dbReference>
<feature type="repeat" description="Cell wall-binding" evidence="2">
    <location>
        <begin position="216"/>
        <end position="235"/>
    </location>
</feature>
<feature type="repeat" description="Cell wall-binding" evidence="2">
    <location>
        <begin position="67"/>
        <end position="86"/>
    </location>
</feature>
<dbReference type="EMBL" id="FOGF01000001">
    <property type="protein sequence ID" value="SEQ53216.1"/>
    <property type="molecule type" value="Genomic_DNA"/>
</dbReference>
<accession>A0A1H9GSY0</accession>
<evidence type="ECO:0000256" key="1">
    <source>
        <dbReference type="ARBA" id="ARBA00022737"/>
    </source>
</evidence>
<evidence type="ECO:0000256" key="3">
    <source>
        <dbReference type="SAM" id="SignalP"/>
    </source>
</evidence>
<dbReference type="OrthoDB" id="2032428at2"/>
<dbReference type="STRING" id="137733.SAMN05421767_10138"/>